<reference evidence="1 2" key="1">
    <citation type="submission" date="2019-04" db="EMBL/GenBank/DDBJ databases">
        <title>Lysinibacillus genome sequencing.</title>
        <authorList>
            <person name="Dunlap C."/>
        </authorList>
    </citation>
    <scope>NUCLEOTIDE SEQUENCE [LARGE SCALE GENOMIC DNA]</scope>
    <source>
        <strain evidence="1 2">CCTCC AB 2010389</strain>
    </source>
</reference>
<protein>
    <recommendedName>
        <fullName evidence="3">DUF3168 domain-containing protein</fullName>
    </recommendedName>
</protein>
<comment type="caution">
    <text evidence="1">The sequence shown here is derived from an EMBL/GenBank/DDBJ whole genome shotgun (WGS) entry which is preliminary data.</text>
</comment>
<dbReference type="Proteomes" id="UP000308744">
    <property type="component" value="Unassembled WGS sequence"/>
</dbReference>
<evidence type="ECO:0000313" key="1">
    <source>
        <dbReference type="EMBL" id="TKI72016.1"/>
    </source>
</evidence>
<sequence length="105" mass="12053">MTLTELARKLKALGYPVTYSHFKSVQAPPFICYLVVDGDTFSADNTVLSKVTYVDIELYVVDKDLIAEKKIEDMLKENELPWSYDEIFIKDEGVFKCTYSITLIN</sequence>
<name>A0A4U2ZBM9_9BACI</name>
<dbReference type="RefSeq" id="WP_107893737.1">
    <property type="nucleotide sequence ID" value="NZ_PYWM01000001.1"/>
</dbReference>
<evidence type="ECO:0000313" key="2">
    <source>
        <dbReference type="Proteomes" id="UP000308744"/>
    </source>
</evidence>
<dbReference type="EMBL" id="SZPU01000010">
    <property type="protein sequence ID" value="TKI72016.1"/>
    <property type="molecule type" value="Genomic_DNA"/>
</dbReference>
<dbReference type="AlphaFoldDB" id="A0A4U2ZBM9"/>
<evidence type="ECO:0008006" key="3">
    <source>
        <dbReference type="Google" id="ProtNLM"/>
    </source>
</evidence>
<organism evidence="1 2">
    <name type="scientific">Lysinibacillus mangiferihumi</name>
    <dbReference type="NCBI Taxonomy" id="1130819"/>
    <lineage>
        <taxon>Bacteria</taxon>
        <taxon>Bacillati</taxon>
        <taxon>Bacillota</taxon>
        <taxon>Bacilli</taxon>
        <taxon>Bacillales</taxon>
        <taxon>Bacillaceae</taxon>
        <taxon>Lysinibacillus</taxon>
    </lineage>
</organism>
<proteinExistence type="predicted"/>
<gene>
    <name evidence="1" type="ORF">FC756_03125</name>
</gene>
<keyword evidence="2" id="KW-1185">Reference proteome</keyword>
<accession>A0A4U2ZBM9</accession>